<dbReference type="OrthoDB" id="156876at2"/>
<dbReference type="SUPFAM" id="SSF52374">
    <property type="entry name" value="Nucleotidylyl transferase"/>
    <property type="match status" value="1"/>
</dbReference>
<dbReference type="PANTHER" id="PTHR31285:SF0">
    <property type="entry name" value="NICOTINAMIDE MONONUCLEOTIDE ADENYLYLTRANSFERASE"/>
    <property type="match status" value="1"/>
</dbReference>
<organism evidence="2 3">
    <name type="scientific">Kiritimatiella glycovorans</name>
    <dbReference type="NCBI Taxonomy" id="1307763"/>
    <lineage>
        <taxon>Bacteria</taxon>
        <taxon>Pseudomonadati</taxon>
        <taxon>Kiritimatiellota</taxon>
        <taxon>Kiritimatiellia</taxon>
        <taxon>Kiritimatiellales</taxon>
        <taxon>Kiritimatiellaceae</taxon>
        <taxon>Kiritimatiella</taxon>
    </lineage>
</organism>
<name>A0A0G3EIU1_9BACT</name>
<dbReference type="Proteomes" id="UP000035268">
    <property type="component" value="Chromosome"/>
</dbReference>
<proteinExistence type="predicted"/>
<feature type="domain" description="Cytidyltransferase-like" evidence="1">
    <location>
        <begin position="35"/>
        <end position="59"/>
    </location>
</feature>
<dbReference type="GO" id="GO:0005737">
    <property type="term" value="C:cytoplasm"/>
    <property type="evidence" value="ECO:0007669"/>
    <property type="project" value="TreeGrafter"/>
</dbReference>
<dbReference type="PANTHER" id="PTHR31285">
    <property type="entry name" value="NICOTINAMIDE MONONUCLEOTIDE ADENYLYLTRANSFERASE"/>
    <property type="match status" value="1"/>
</dbReference>
<dbReference type="GO" id="GO:0000309">
    <property type="term" value="F:nicotinamide-nucleotide adenylyltransferase activity"/>
    <property type="evidence" value="ECO:0007669"/>
    <property type="project" value="TreeGrafter"/>
</dbReference>
<dbReference type="GO" id="GO:0016887">
    <property type="term" value="F:ATP hydrolysis activity"/>
    <property type="evidence" value="ECO:0007669"/>
    <property type="project" value="TreeGrafter"/>
</dbReference>
<evidence type="ECO:0000313" key="3">
    <source>
        <dbReference type="Proteomes" id="UP000035268"/>
    </source>
</evidence>
<evidence type="ECO:0000313" key="2">
    <source>
        <dbReference type="EMBL" id="AKJ64750.1"/>
    </source>
</evidence>
<dbReference type="Pfam" id="PF01467">
    <property type="entry name" value="CTP_transf_like"/>
    <property type="match status" value="1"/>
</dbReference>
<dbReference type="InterPro" id="IPR014729">
    <property type="entry name" value="Rossmann-like_a/b/a_fold"/>
</dbReference>
<dbReference type="Gene3D" id="3.40.50.620">
    <property type="entry name" value="HUPs"/>
    <property type="match status" value="1"/>
</dbReference>
<gene>
    <name evidence="2" type="ORF">L21SP4_01505</name>
</gene>
<evidence type="ECO:0000259" key="1">
    <source>
        <dbReference type="Pfam" id="PF01467"/>
    </source>
</evidence>
<keyword evidence="3" id="KW-1185">Reference proteome</keyword>
<reference evidence="2 3" key="2">
    <citation type="journal article" date="2016" name="ISME J.">
        <title>Characterization of the first cultured representative of Verrucomicrobia subdivision 5 indicates the proposal of a novel phylum.</title>
        <authorList>
            <person name="Spring S."/>
            <person name="Bunk B."/>
            <person name="Sproer C."/>
            <person name="Schumann P."/>
            <person name="Rohde M."/>
            <person name="Tindall B.J."/>
            <person name="Klenk H.P."/>
        </authorList>
    </citation>
    <scope>NUCLEOTIDE SEQUENCE [LARGE SCALE GENOMIC DNA]</scope>
    <source>
        <strain evidence="2 3">L21-Fru-AB</strain>
    </source>
</reference>
<dbReference type="KEGG" id="vbl:L21SP4_01505"/>
<protein>
    <recommendedName>
        <fullName evidence="1">Cytidyltransferase-like domain-containing protein</fullName>
    </recommendedName>
</protein>
<dbReference type="RefSeq" id="WP_052882048.1">
    <property type="nucleotide sequence ID" value="NZ_CP010904.1"/>
</dbReference>
<dbReference type="AlphaFoldDB" id="A0A0G3EIU1"/>
<dbReference type="EMBL" id="CP010904">
    <property type="protein sequence ID" value="AKJ64750.1"/>
    <property type="molecule type" value="Genomic_DNA"/>
</dbReference>
<reference evidence="3" key="1">
    <citation type="submission" date="2015-02" db="EMBL/GenBank/DDBJ databases">
        <title>Description and complete genome sequence of the first cultured representative of the subdivision 5 of the Verrucomicrobia phylum.</title>
        <authorList>
            <person name="Spring S."/>
            <person name="Bunk B."/>
            <person name="Sproer C."/>
            <person name="Klenk H.-P."/>
        </authorList>
    </citation>
    <scope>NUCLEOTIDE SEQUENCE [LARGE SCALE GENOMIC DNA]</scope>
    <source>
        <strain evidence="3">L21-Fru-AB</strain>
    </source>
</reference>
<accession>A0A0G3EIU1</accession>
<dbReference type="STRING" id="1307763.L21SP4_01505"/>
<dbReference type="InterPro" id="IPR004821">
    <property type="entry name" value="Cyt_trans-like"/>
</dbReference>
<sequence>MKHGADRFLRGEAGLLRLARDGAVEGHDPPQGEVLLPGSFNPVHAGHLKMLAAAEERTRRPGRFELSVVNVDKPPIGDEEVRRRLEDMRGQAPVVLTRAPTFVEKARACPGNMFLIGFDTAARLLDRRYAPPGMDVCGVLRDIARRGGRFLVAGRLFRDRFHTAEDLRIPDGWGFLFDGLPERGFREDVSSTILRAKGGTHE</sequence>